<keyword evidence="4" id="KW-1185">Reference proteome</keyword>
<dbReference type="Proteomes" id="UP000215199">
    <property type="component" value="Unassembled WGS sequence"/>
</dbReference>
<protein>
    <recommendedName>
        <fullName evidence="2">Right handed beta helix domain-containing protein</fullName>
    </recommendedName>
</protein>
<sequence>MAIRVLAGVALLVVAMTGPAAEGAAGPVPRTWRVGPHGQYAGVQAAADRARPGDTVAIEAGTYPGGLTVRRDGAPGRPIRFAGTGGTAVLTGAGGLAIGGHSWLEFTDVTVSGSTGFGVYAEGAHDLVFDRFGVDGSRDGGLVLVGTRRVRVANCDIRGTNSRGTSADHEALSIASGSSDVEVSGCRVHGNGEEGIDVKYDDAARVKIHHNVVTGNRGPDIYVDSSSIVDVYANVVGGTREATKAGIGLAVEDYSESRLLSDIRVFDNLSTGNAQAGLSLWAESTGTMRDLKIVNNTFAGNARGSVLIDADRFAGTKTLRNNVFGDGPVDTGPFAADHNFAGNPGFADPARGDYHLAAGSAAVDAGNPGYAPAFDLDGVARPAGAGFDIGAYERRWP</sequence>
<dbReference type="OrthoDB" id="3565729at2"/>
<gene>
    <name evidence="3" type="ORF">CF165_40835</name>
</gene>
<dbReference type="RefSeq" id="WP_093952946.1">
    <property type="nucleotide sequence ID" value="NZ_NMUL01000054.1"/>
</dbReference>
<evidence type="ECO:0000259" key="2">
    <source>
        <dbReference type="Pfam" id="PF13229"/>
    </source>
</evidence>
<feature type="signal peptide" evidence="1">
    <location>
        <begin position="1"/>
        <end position="20"/>
    </location>
</feature>
<dbReference type="InterPro" id="IPR011050">
    <property type="entry name" value="Pectin_lyase_fold/virulence"/>
</dbReference>
<dbReference type="NCBIfam" id="NF041518">
    <property type="entry name" value="choice_anch_Q"/>
    <property type="match status" value="1"/>
</dbReference>
<dbReference type="SUPFAM" id="SSF51126">
    <property type="entry name" value="Pectin lyase-like"/>
    <property type="match status" value="1"/>
</dbReference>
<dbReference type="AlphaFoldDB" id="A0A229SQ79"/>
<feature type="domain" description="Right handed beta helix" evidence="2">
    <location>
        <begin position="95"/>
        <end position="236"/>
    </location>
</feature>
<dbReference type="InterPro" id="IPR012334">
    <property type="entry name" value="Pectin_lyas_fold"/>
</dbReference>
<dbReference type="Gene3D" id="2.160.20.10">
    <property type="entry name" value="Single-stranded right-handed beta-helix, Pectin lyase-like"/>
    <property type="match status" value="1"/>
</dbReference>
<evidence type="ECO:0000256" key="1">
    <source>
        <dbReference type="SAM" id="SignalP"/>
    </source>
</evidence>
<dbReference type="SMART" id="SM00710">
    <property type="entry name" value="PbH1"/>
    <property type="match status" value="7"/>
</dbReference>
<name>A0A229SQ79_9PSEU</name>
<proteinExistence type="predicted"/>
<accession>A0A229SQ79</accession>
<organism evidence="3 4">
    <name type="scientific">Amycolatopsis vastitatis</name>
    <dbReference type="NCBI Taxonomy" id="1905142"/>
    <lineage>
        <taxon>Bacteria</taxon>
        <taxon>Bacillati</taxon>
        <taxon>Actinomycetota</taxon>
        <taxon>Actinomycetes</taxon>
        <taxon>Pseudonocardiales</taxon>
        <taxon>Pseudonocardiaceae</taxon>
        <taxon>Amycolatopsis</taxon>
    </lineage>
</organism>
<dbReference type="EMBL" id="NMUL01000054">
    <property type="protein sequence ID" value="OXM60831.1"/>
    <property type="molecule type" value="Genomic_DNA"/>
</dbReference>
<comment type="caution">
    <text evidence="3">The sequence shown here is derived from an EMBL/GenBank/DDBJ whole genome shotgun (WGS) entry which is preliminary data.</text>
</comment>
<dbReference type="Pfam" id="PF13229">
    <property type="entry name" value="Beta_helix"/>
    <property type="match status" value="1"/>
</dbReference>
<evidence type="ECO:0000313" key="4">
    <source>
        <dbReference type="Proteomes" id="UP000215199"/>
    </source>
</evidence>
<dbReference type="InterPro" id="IPR059226">
    <property type="entry name" value="Choice_anch_Q_dom"/>
</dbReference>
<reference evidence="4" key="1">
    <citation type="submission" date="2017-07" db="EMBL/GenBank/DDBJ databases">
        <title>Comparative genome mining reveals phylogenetic distribution patterns of secondary metabolites in Amycolatopsis.</title>
        <authorList>
            <person name="Adamek M."/>
            <person name="Alanjary M."/>
            <person name="Sales-Ortells H."/>
            <person name="Goodfellow M."/>
            <person name="Bull A.T."/>
            <person name="Kalinowski J."/>
            <person name="Ziemert N."/>
        </authorList>
    </citation>
    <scope>NUCLEOTIDE SEQUENCE [LARGE SCALE GENOMIC DNA]</scope>
    <source>
        <strain evidence="4">H5</strain>
    </source>
</reference>
<keyword evidence="1" id="KW-0732">Signal</keyword>
<feature type="chain" id="PRO_5039405510" description="Right handed beta helix domain-containing protein" evidence="1">
    <location>
        <begin position="21"/>
        <end position="397"/>
    </location>
</feature>
<dbReference type="InterPro" id="IPR039448">
    <property type="entry name" value="Beta_helix"/>
</dbReference>
<evidence type="ECO:0000313" key="3">
    <source>
        <dbReference type="EMBL" id="OXM60831.1"/>
    </source>
</evidence>
<dbReference type="InterPro" id="IPR006626">
    <property type="entry name" value="PbH1"/>
</dbReference>